<keyword evidence="5 6" id="KW-0472">Membrane</keyword>
<feature type="transmembrane region" description="Helical" evidence="6">
    <location>
        <begin position="284"/>
        <end position="305"/>
    </location>
</feature>
<evidence type="ECO:0000256" key="3">
    <source>
        <dbReference type="ARBA" id="ARBA00022692"/>
    </source>
</evidence>
<feature type="transmembrane region" description="Helical" evidence="6">
    <location>
        <begin position="100"/>
        <end position="130"/>
    </location>
</feature>
<comment type="similarity">
    <text evidence="6">Belongs to the ABC-4 integral membrane protein family.</text>
</comment>
<feature type="transmembrane region" description="Helical" evidence="6">
    <location>
        <begin position="224"/>
        <end position="255"/>
    </location>
</feature>
<keyword evidence="2 6" id="KW-1003">Cell membrane</keyword>
<reference evidence="8 9" key="1">
    <citation type="submission" date="2015-06" db="EMBL/GenBank/DDBJ databases">
        <title>The Genome Sequence of Enterococcus durans 4EA1.</title>
        <authorList>
            <consortium name="The Broad Institute Genomics Platform"/>
            <consortium name="The Broad Institute Genome Sequencing Center for Infectious Disease"/>
            <person name="Earl A.M."/>
            <person name="Van Tyne D."/>
            <person name="Lebreton F."/>
            <person name="Saavedra J.T."/>
            <person name="Gilmore M.S."/>
            <person name="Manson Mcguire A."/>
            <person name="Clock S."/>
            <person name="Crupain M."/>
            <person name="Rangan U."/>
            <person name="Young S."/>
            <person name="Abouelleil A."/>
            <person name="Cao P."/>
            <person name="Chapman S.B."/>
            <person name="Griggs A."/>
            <person name="Priest M."/>
            <person name="Shea T."/>
            <person name="Wortman J."/>
            <person name="Nusbaum C."/>
            <person name="Birren B."/>
        </authorList>
    </citation>
    <scope>NUCLEOTIDE SEQUENCE [LARGE SCALE GENOMIC DNA]</scope>
    <source>
        <strain evidence="8 9">4EA1</strain>
    </source>
</reference>
<dbReference type="PIRSF" id="PIRSF018968">
    <property type="entry name" value="ABC_permease_BceB"/>
    <property type="match status" value="1"/>
</dbReference>
<evidence type="ECO:0000256" key="5">
    <source>
        <dbReference type="ARBA" id="ARBA00023136"/>
    </source>
</evidence>
<evidence type="ECO:0000256" key="6">
    <source>
        <dbReference type="PIRNR" id="PIRNR018968"/>
    </source>
</evidence>
<comment type="caution">
    <text evidence="8">The sequence shown here is derived from an EMBL/GenBank/DDBJ whole genome shotgun (WGS) entry which is preliminary data.</text>
</comment>
<evidence type="ECO:0000313" key="9">
    <source>
        <dbReference type="Proteomes" id="UP000252797"/>
    </source>
</evidence>
<dbReference type="RefSeq" id="WP_113846441.1">
    <property type="nucleotide sequence ID" value="NZ_CAXUDG010000007.1"/>
</dbReference>
<organism evidence="8 9">
    <name type="scientific">Enterococcus durans</name>
    <dbReference type="NCBI Taxonomy" id="53345"/>
    <lineage>
        <taxon>Bacteria</taxon>
        <taxon>Bacillati</taxon>
        <taxon>Bacillota</taxon>
        <taxon>Bacilli</taxon>
        <taxon>Lactobacillales</taxon>
        <taxon>Enterococcaceae</taxon>
        <taxon>Enterococcus</taxon>
    </lineage>
</organism>
<gene>
    <name evidence="8" type="ORF">EA71_03013</name>
</gene>
<dbReference type="STRING" id="53345.LIU_13205"/>
<dbReference type="InterPro" id="IPR003838">
    <property type="entry name" value="ABC3_permease_C"/>
</dbReference>
<evidence type="ECO:0000313" key="8">
    <source>
        <dbReference type="EMBL" id="RCA09475.1"/>
    </source>
</evidence>
<dbReference type="EMBL" id="LEPB01000008">
    <property type="protein sequence ID" value="RCA09475.1"/>
    <property type="molecule type" value="Genomic_DNA"/>
</dbReference>
<dbReference type="Pfam" id="PF02687">
    <property type="entry name" value="FtsX"/>
    <property type="match status" value="1"/>
</dbReference>
<evidence type="ECO:0000256" key="1">
    <source>
        <dbReference type="ARBA" id="ARBA00004651"/>
    </source>
</evidence>
<feature type="transmembrane region" description="Helical" evidence="6">
    <location>
        <begin position="571"/>
        <end position="593"/>
    </location>
</feature>
<keyword evidence="3 6" id="KW-0812">Transmembrane</keyword>
<dbReference type="PANTHER" id="PTHR46795">
    <property type="entry name" value="ABC TRANSPORTER PERMEASE-RELATED-RELATED"/>
    <property type="match status" value="1"/>
</dbReference>
<name>A0A367C9Y8_9ENTE</name>
<evidence type="ECO:0000259" key="7">
    <source>
        <dbReference type="Pfam" id="PF02687"/>
    </source>
</evidence>
<feature type="transmembrane region" description="Helical" evidence="6">
    <location>
        <begin position="485"/>
        <end position="507"/>
    </location>
</feature>
<dbReference type="PANTHER" id="PTHR46795:SF3">
    <property type="entry name" value="ABC TRANSPORTER PERMEASE"/>
    <property type="match status" value="1"/>
</dbReference>
<feature type="transmembrane region" description="Helical" evidence="6">
    <location>
        <begin position="14"/>
        <end position="34"/>
    </location>
</feature>
<sequence>MLWKLSLTGIKSRLRDYIVLFSGLVMASAIFYMFESMASNKDFLTHNSSLSMTVIIFQIGSVLLGIITFVYILYANSFLMTMRQKDYAMFMMLGAKGRKIAQMIFSETFIVGIVATVVGSVLGVGLTSIVQKLLVDQLNVTITHFSPLNLKGLIITFIFFAILFLLAAFVNAFSIVKKPILTLIRADQTPTRMKQHKFLFLLEVILGIVFLGIGYYMMAHVLEYQLMAIVVALVTIVLGTYFIFHSVIIFFLSLLKKTESISMRKLNNFTLSQLSFRIREYTQMLSMVAMLLALALGALTVGLGFKNEIMTFTNKVSAYDVILNNAQKVDQQKVSDLQLKVNATYAQKEDAQYVYYNYSDFEKTPLKYISNNGNSINDSKIAEVSAKDLAEQLPMQDELRSYELPEQQGKEIKVVQSTEFEQLNLPQTTLQLVQVKDFVADLDQIETLVKENSENNPTLQTNDGSFNQKFTMYQLFNGMYSGFEFMGFFLGIAFLTMLASCLMFKILSGSKSDISRYEMLEKIGAKRNLLKQSIRREIGVLFLAPGILGAIHVIFGLEMFTVLMSDPYHDIWIPFLIFFVLYFVYYVLTTWLYTSIVLKREK</sequence>
<dbReference type="InterPro" id="IPR052536">
    <property type="entry name" value="ABC-4_Integral_Memb_Prot"/>
</dbReference>
<protein>
    <submittedName>
        <fullName evidence="8">Peptide ABC transporter permease/transmembrane protein</fullName>
    </submittedName>
</protein>
<dbReference type="GO" id="GO:0055085">
    <property type="term" value="P:transmembrane transport"/>
    <property type="evidence" value="ECO:0007669"/>
    <property type="project" value="UniProtKB-UniRule"/>
</dbReference>
<feature type="transmembrane region" description="Helical" evidence="6">
    <location>
        <begin position="540"/>
        <end position="565"/>
    </location>
</feature>
<evidence type="ECO:0000256" key="2">
    <source>
        <dbReference type="ARBA" id="ARBA00022475"/>
    </source>
</evidence>
<feature type="transmembrane region" description="Helical" evidence="6">
    <location>
        <begin position="150"/>
        <end position="176"/>
    </location>
</feature>
<keyword evidence="6" id="KW-0813">Transport</keyword>
<proteinExistence type="inferred from homology"/>
<feature type="domain" description="ABC3 transporter permease C-terminal" evidence="7">
    <location>
        <begin position="61"/>
        <end position="179"/>
    </location>
</feature>
<comment type="subcellular location">
    <subcellularLocation>
        <location evidence="1 6">Cell membrane</location>
        <topology evidence="1 6">Multi-pass membrane protein</topology>
    </subcellularLocation>
</comment>
<feature type="transmembrane region" description="Helical" evidence="6">
    <location>
        <begin position="197"/>
        <end position="218"/>
    </location>
</feature>
<evidence type="ECO:0000256" key="4">
    <source>
        <dbReference type="ARBA" id="ARBA00022989"/>
    </source>
</evidence>
<feature type="transmembrane region" description="Helical" evidence="6">
    <location>
        <begin position="54"/>
        <end position="79"/>
    </location>
</feature>
<dbReference type="AlphaFoldDB" id="A0A367C9Y8"/>
<accession>A0A367C9Y8</accession>
<dbReference type="GO" id="GO:0005886">
    <property type="term" value="C:plasma membrane"/>
    <property type="evidence" value="ECO:0007669"/>
    <property type="project" value="UniProtKB-SubCell"/>
</dbReference>
<dbReference type="Proteomes" id="UP000252797">
    <property type="component" value="Unassembled WGS sequence"/>
</dbReference>
<dbReference type="InterPro" id="IPR027022">
    <property type="entry name" value="ABC_permease_BceB-typ"/>
</dbReference>
<keyword evidence="4 6" id="KW-1133">Transmembrane helix</keyword>